<proteinExistence type="predicted"/>
<evidence type="ECO:0000313" key="3">
    <source>
        <dbReference type="Proteomes" id="UP001595752"/>
    </source>
</evidence>
<keyword evidence="1" id="KW-1133">Transmembrane helix</keyword>
<dbReference type="Proteomes" id="UP001595752">
    <property type="component" value="Unassembled WGS sequence"/>
</dbReference>
<accession>A0ABV8B9P0</accession>
<comment type="caution">
    <text evidence="2">The sequence shown here is derived from an EMBL/GenBank/DDBJ whole genome shotgun (WGS) entry which is preliminary data.</text>
</comment>
<organism evidence="2 3">
    <name type="scientific">Bacillus songklensis</name>
    <dbReference type="NCBI Taxonomy" id="1069116"/>
    <lineage>
        <taxon>Bacteria</taxon>
        <taxon>Bacillati</taxon>
        <taxon>Bacillota</taxon>
        <taxon>Bacilli</taxon>
        <taxon>Bacillales</taxon>
        <taxon>Bacillaceae</taxon>
        <taxon>Bacillus</taxon>
    </lineage>
</organism>
<reference evidence="3" key="1">
    <citation type="journal article" date="2019" name="Int. J. Syst. Evol. Microbiol.">
        <title>The Global Catalogue of Microorganisms (GCM) 10K type strain sequencing project: providing services to taxonomists for standard genome sequencing and annotation.</title>
        <authorList>
            <consortium name="The Broad Institute Genomics Platform"/>
            <consortium name="The Broad Institute Genome Sequencing Center for Infectious Disease"/>
            <person name="Wu L."/>
            <person name="Ma J."/>
        </authorList>
    </citation>
    <scope>NUCLEOTIDE SEQUENCE [LARGE SCALE GENOMIC DNA]</scope>
    <source>
        <strain evidence="3">CCUG 61889</strain>
    </source>
</reference>
<gene>
    <name evidence="2" type="ORF">ACFOU2_22475</name>
</gene>
<protein>
    <submittedName>
        <fullName evidence="2">Uncharacterized protein</fullName>
    </submittedName>
</protein>
<keyword evidence="1" id="KW-0812">Transmembrane</keyword>
<evidence type="ECO:0000256" key="1">
    <source>
        <dbReference type="SAM" id="Phobius"/>
    </source>
</evidence>
<keyword evidence="3" id="KW-1185">Reference proteome</keyword>
<sequence>MRPLTGTDIVLDIMRIILAMFWIGVFIQSKKNNRVNLVHIMLLIFALILLLVSFYELFAHWNKG</sequence>
<feature type="transmembrane region" description="Helical" evidence="1">
    <location>
        <begin position="39"/>
        <end position="58"/>
    </location>
</feature>
<evidence type="ECO:0000313" key="2">
    <source>
        <dbReference type="EMBL" id="MFC3886095.1"/>
    </source>
</evidence>
<dbReference type="EMBL" id="JBHRZT010000072">
    <property type="protein sequence ID" value="MFC3886095.1"/>
    <property type="molecule type" value="Genomic_DNA"/>
</dbReference>
<keyword evidence="1" id="KW-0472">Membrane</keyword>
<feature type="transmembrane region" description="Helical" evidence="1">
    <location>
        <begin position="9"/>
        <end position="27"/>
    </location>
</feature>
<name>A0ABV8B9P0_9BACI</name>